<evidence type="ECO:0000313" key="1">
    <source>
        <dbReference type="EMBL" id="KAH7993644.1"/>
    </source>
</evidence>
<gene>
    <name evidence="1" type="ORF">K3G42_031725</name>
</gene>
<accession>A0ACB8ELX5</accession>
<sequence length="304" mass="34339">MYHGSPLCSWERLLMPARSPCLMRQCNPPVEQRTHVPWERLGTSMRERLPRCGTGWARSGAIVTGLMAARKRLRNTEELSPPASKQQKIDDFLLPQVPNLSKRRLNPDLELPDTSANRKLMGEVQFEVNPRDPSLHSMAQDLNHSPGKWDHTRNRLLEQTNLEQTTPSEPYGNKISQELYICPPKTLPASNVMEDLCIPSQLAPQHSLELPQMDYELDFHLFKDLQLGSQQDTKGKTWAQELSELMEKPHPSASSAIRSSPDGDIEGTEIIEVHNNGDSRSSATNNCCVFLDANKSLEKLIELD</sequence>
<reference evidence="1" key="1">
    <citation type="submission" date="2021-08" db="EMBL/GenBank/DDBJ databases">
        <title>The first chromosome-level gecko genome reveals the dynamic sex chromosomes of Neotropical dwarf geckos (Sphaerodactylidae: Sphaerodactylus).</title>
        <authorList>
            <person name="Pinto B.J."/>
            <person name="Keating S.E."/>
            <person name="Gamble T."/>
        </authorList>
    </citation>
    <scope>NUCLEOTIDE SEQUENCE</scope>
    <source>
        <strain evidence="1">TG3544</strain>
    </source>
</reference>
<proteinExistence type="predicted"/>
<comment type="caution">
    <text evidence="1">The sequence shown here is derived from an EMBL/GenBank/DDBJ whole genome shotgun (WGS) entry which is preliminary data.</text>
</comment>
<protein>
    <submittedName>
        <fullName evidence="1">Uncharacterized protein</fullName>
    </submittedName>
</protein>
<evidence type="ECO:0000313" key="2">
    <source>
        <dbReference type="Proteomes" id="UP000827872"/>
    </source>
</evidence>
<organism evidence="1 2">
    <name type="scientific">Sphaerodactylus townsendi</name>
    <dbReference type="NCBI Taxonomy" id="933632"/>
    <lineage>
        <taxon>Eukaryota</taxon>
        <taxon>Metazoa</taxon>
        <taxon>Chordata</taxon>
        <taxon>Craniata</taxon>
        <taxon>Vertebrata</taxon>
        <taxon>Euteleostomi</taxon>
        <taxon>Lepidosauria</taxon>
        <taxon>Squamata</taxon>
        <taxon>Bifurcata</taxon>
        <taxon>Gekkota</taxon>
        <taxon>Sphaerodactylidae</taxon>
        <taxon>Sphaerodactylus</taxon>
    </lineage>
</organism>
<name>A0ACB8ELX5_9SAUR</name>
<dbReference type="EMBL" id="CM037616">
    <property type="protein sequence ID" value="KAH7993644.1"/>
    <property type="molecule type" value="Genomic_DNA"/>
</dbReference>
<dbReference type="Proteomes" id="UP000827872">
    <property type="component" value="Linkage Group LG03"/>
</dbReference>
<keyword evidence="2" id="KW-1185">Reference proteome</keyword>